<dbReference type="InterPro" id="IPR007627">
    <property type="entry name" value="RNA_pol_sigma70_r2"/>
</dbReference>
<dbReference type="GO" id="GO:0006352">
    <property type="term" value="P:DNA-templated transcription initiation"/>
    <property type="evidence" value="ECO:0007669"/>
    <property type="project" value="InterPro"/>
</dbReference>
<dbReference type="SUPFAM" id="SSF88659">
    <property type="entry name" value="Sigma3 and sigma4 domains of RNA polymerase sigma factors"/>
    <property type="match status" value="1"/>
</dbReference>
<dbReference type="InterPro" id="IPR014284">
    <property type="entry name" value="RNA_pol_sigma-70_dom"/>
</dbReference>
<dbReference type="InterPro" id="IPR013324">
    <property type="entry name" value="RNA_pol_sigma_r3/r4-like"/>
</dbReference>
<evidence type="ECO:0000259" key="6">
    <source>
        <dbReference type="Pfam" id="PF08281"/>
    </source>
</evidence>
<dbReference type="Gene3D" id="1.10.10.10">
    <property type="entry name" value="Winged helix-like DNA-binding domain superfamily/Winged helix DNA-binding domain"/>
    <property type="match status" value="1"/>
</dbReference>
<dbReference type="GO" id="GO:0016987">
    <property type="term" value="F:sigma factor activity"/>
    <property type="evidence" value="ECO:0007669"/>
    <property type="project" value="UniProtKB-KW"/>
</dbReference>
<dbReference type="PANTHER" id="PTHR43133">
    <property type="entry name" value="RNA POLYMERASE ECF-TYPE SIGMA FACTO"/>
    <property type="match status" value="1"/>
</dbReference>
<protein>
    <submittedName>
        <fullName evidence="7">Sigma-70 family RNA polymerase sigma factor</fullName>
    </submittedName>
</protein>
<dbReference type="SUPFAM" id="SSF88946">
    <property type="entry name" value="Sigma2 domain of RNA polymerase sigma factors"/>
    <property type="match status" value="1"/>
</dbReference>
<name>A0AA49GPD6_9BACT</name>
<dbReference type="PANTHER" id="PTHR43133:SF46">
    <property type="entry name" value="RNA POLYMERASE SIGMA-70 FACTOR ECF SUBFAMILY"/>
    <property type="match status" value="1"/>
</dbReference>
<evidence type="ECO:0000256" key="3">
    <source>
        <dbReference type="ARBA" id="ARBA00023082"/>
    </source>
</evidence>
<reference evidence="7" key="1">
    <citation type="journal article" date="2023" name="Comput. Struct. Biotechnol. J.">
        <title>Discovery of a novel marine Bacteroidetes with a rich repertoire of carbohydrate-active enzymes.</title>
        <authorList>
            <person name="Chen B."/>
            <person name="Liu G."/>
            <person name="Chen Q."/>
            <person name="Wang H."/>
            <person name="Liu L."/>
            <person name="Tang K."/>
        </authorList>
    </citation>
    <scope>NUCLEOTIDE SEQUENCE</scope>
    <source>
        <strain evidence="7">TK19036</strain>
    </source>
</reference>
<keyword evidence="4" id="KW-0804">Transcription</keyword>
<dbReference type="Pfam" id="PF08281">
    <property type="entry name" value="Sigma70_r4_2"/>
    <property type="match status" value="1"/>
</dbReference>
<keyword evidence="3" id="KW-0731">Sigma factor</keyword>
<feature type="domain" description="RNA polymerase sigma factor 70 region 4 type 2" evidence="6">
    <location>
        <begin position="135"/>
        <end position="186"/>
    </location>
</feature>
<dbReference type="NCBIfam" id="TIGR02937">
    <property type="entry name" value="sigma70-ECF"/>
    <property type="match status" value="1"/>
</dbReference>
<accession>A0AA49GPD6</accession>
<dbReference type="CDD" id="cd06171">
    <property type="entry name" value="Sigma70_r4"/>
    <property type="match status" value="1"/>
</dbReference>
<dbReference type="EMBL" id="CP120682">
    <property type="protein sequence ID" value="WKN37993.1"/>
    <property type="molecule type" value="Genomic_DNA"/>
</dbReference>
<feature type="domain" description="RNA polymerase sigma-70 region 2" evidence="5">
    <location>
        <begin position="33"/>
        <end position="93"/>
    </location>
</feature>
<sequence>MTPEPYQYEFHNYKDSQLWNALRQGDVKAFEFLYQRHVQSLFDYGMHIEPDADLVKDAIQELFIHLWQRRYSLGEVKNVRNYLIVSIRRGIVAQVEVRKKWQSPALRHIQHLVEVDASPETHMIADEVFLQQENDLTAAIEKLPPRQREVIYLLFFKRFPQKEVANMMSINLASVYTLTSKAIKSLRKYLK</sequence>
<dbReference type="InterPro" id="IPR013325">
    <property type="entry name" value="RNA_pol_sigma_r2"/>
</dbReference>
<dbReference type="InterPro" id="IPR036388">
    <property type="entry name" value="WH-like_DNA-bd_sf"/>
</dbReference>
<organism evidence="7">
    <name type="scientific">Roseihalotalea indica</name>
    <dbReference type="NCBI Taxonomy" id="2867963"/>
    <lineage>
        <taxon>Bacteria</taxon>
        <taxon>Pseudomonadati</taxon>
        <taxon>Bacteroidota</taxon>
        <taxon>Cytophagia</taxon>
        <taxon>Cytophagales</taxon>
        <taxon>Catalimonadaceae</taxon>
        <taxon>Roseihalotalea</taxon>
    </lineage>
</organism>
<evidence type="ECO:0000256" key="2">
    <source>
        <dbReference type="ARBA" id="ARBA00023015"/>
    </source>
</evidence>
<gene>
    <name evidence="7" type="ORF">K4G66_04635</name>
</gene>
<dbReference type="Gene3D" id="1.10.1740.10">
    <property type="match status" value="1"/>
</dbReference>
<dbReference type="InterPro" id="IPR013249">
    <property type="entry name" value="RNA_pol_sigma70_r4_t2"/>
</dbReference>
<evidence type="ECO:0000256" key="4">
    <source>
        <dbReference type="ARBA" id="ARBA00023163"/>
    </source>
</evidence>
<dbReference type="GO" id="GO:0003677">
    <property type="term" value="F:DNA binding"/>
    <property type="evidence" value="ECO:0007669"/>
    <property type="project" value="InterPro"/>
</dbReference>
<reference evidence="7" key="2">
    <citation type="journal article" date="2024" name="Antonie Van Leeuwenhoek">
        <title>Roseihalotalea indica gen. nov., sp. nov., a halophilic Bacteroidetes from mesopelagic Southwest Indian Ocean with higher carbohydrate metabolic potential.</title>
        <authorList>
            <person name="Chen B."/>
            <person name="Zhang M."/>
            <person name="Lin D."/>
            <person name="Ye J."/>
            <person name="Tang K."/>
        </authorList>
    </citation>
    <scope>NUCLEOTIDE SEQUENCE</scope>
    <source>
        <strain evidence="7">TK19036</strain>
    </source>
</reference>
<proteinExistence type="inferred from homology"/>
<evidence type="ECO:0000259" key="5">
    <source>
        <dbReference type="Pfam" id="PF04542"/>
    </source>
</evidence>
<keyword evidence="2" id="KW-0805">Transcription regulation</keyword>
<comment type="similarity">
    <text evidence="1">Belongs to the sigma-70 factor family. ECF subfamily.</text>
</comment>
<evidence type="ECO:0000256" key="1">
    <source>
        <dbReference type="ARBA" id="ARBA00010641"/>
    </source>
</evidence>
<dbReference type="AlphaFoldDB" id="A0AA49GPD6"/>
<evidence type="ECO:0000313" key="7">
    <source>
        <dbReference type="EMBL" id="WKN37993.1"/>
    </source>
</evidence>
<dbReference type="Pfam" id="PF04542">
    <property type="entry name" value="Sigma70_r2"/>
    <property type="match status" value="1"/>
</dbReference>
<dbReference type="InterPro" id="IPR039425">
    <property type="entry name" value="RNA_pol_sigma-70-like"/>
</dbReference>